<reference evidence="1 2" key="1">
    <citation type="submission" date="2019-08" db="EMBL/GenBank/DDBJ databases">
        <title>Bacillus genomes from the desert of Cuatro Cienegas, Coahuila.</title>
        <authorList>
            <person name="Olmedo-Alvarez G."/>
        </authorList>
    </citation>
    <scope>NUCLEOTIDE SEQUENCE [LARGE SCALE GENOMIC DNA]</scope>
    <source>
        <strain evidence="1 2">CH28_1T</strain>
    </source>
</reference>
<dbReference type="AlphaFoldDB" id="A0A5D4SFD0"/>
<proteinExistence type="predicted"/>
<evidence type="ECO:0000313" key="1">
    <source>
        <dbReference type="EMBL" id="TYS60506.1"/>
    </source>
</evidence>
<dbReference type="OrthoDB" id="2376767at2"/>
<accession>A0A5D4SFD0</accession>
<name>A0A5D4SFD0_9BACI</name>
<dbReference type="Proteomes" id="UP000322524">
    <property type="component" value="Unassembled WGS sequence"/>
</dbReference>
<dbReference type="EMBL" id="VTEV01000015">
    <property type="protein sequence ID" value="TYS60506.1"/>
    <property type="molecule type" value="Genomic_DNA"/>
</dbReference>
<evidence type="ECO:0000313" key="2">
    <source>
        <dbReference type="Proteomes" id="UP000322524"/>
    </source>
</evidence>
<protein>
    <submittedName>
        <fullName evidence="1">Uncharacterized protein</fullName>
    </submittedName>
</protein>
<sequence>MKKPNDFDMFLAMATDVFIQKDTDYDSRFMRGMMKLDARTLWEWEVDKKLDRLRTWLTRGELLVKEEGVENSVVDLFNYTVQYVYYVQVYVNGMNYLKPHNIQGWQEKRERNFYHVASKLKPEEWVKFLESKGRIQKEERVLKALLLEFMGA</sequence>
<dbReference type="RefSeq" id="WP_148990212.1">
    <property type="nucleotide sequence ID" value="NZ_VTEV01000015.1"/>
</dbReference>
<gene>
    <name evidence="1" type="ORF">FZC76_21795</name>
</gene>
<organism evidence="1 2">
    <name type="scientific">Sutcliffiella horikoshii</name>
    <dbReference type="NCBI Taxonomy" id="79883"/>
    <lineage>
        <taxon>Bacteria</taxon>
        <taxon>Bacillati</taxon>
        <taxon>Bacillota</taxon>
        <taxon>Bacilli</taxon>
        <taxon>Bacillales</taxon>
        <taxon>Bacillaceae</taxon>
        <taxon>Sutcliffiella</taxon>
    </lineage>
</organism>
<comment type="caution">
    <text evidence="1">The sequence shown here is derived from an EMBL/GenBank/DDBJ whole genome shotgun (WGS) entry which is preliminary data.</text>
</comment>